<proteinExistence type="inferred from homology"/>
<dbReference type="SUPFAM" id="SSF47203">
    <property type="entry name" value="Acyl-CoA dehydrogenase C-terminal domain-like"/>
    <property type="match status" value="1"/>
</dbReference>
<dbReference type="InterPro" id="IPR009100">
    <property type="entry name" value="AcylCoA_DH/oxidase_NM_dom_sf"/>
</dbReference>
<dbReference type="PIRSF" id="PIRSF016578">
    <property type="entry name" value="HsaA"/>
    <property type="match status" value="1"/>
</dbReference>
<sequence length="390" mass="41796">MPDRAPQPVDRQLPTEEARDLISLVRDIAQQEIVPKAAEEEDAGRFPRELFTLLSRSGLLGLPYDSEYGGGDQPYEVYLQVLEELAAARLTVGLGVSVHSLASYALAAYGTKEQQVEHLPAMLGGGMLGAYCLSEPHSGSDAAALRTRAVRDGDAWVITGTKAWITHGGIADFYTVMARTGEEGPRGITAFLVPGDAPGLSAAPPEKKMGMKGSPTAQVHFDGVRVLDDRRIGEEGQGLAIALTALESGRLGIAACAIGVAQAALDEALSYASERRQFGKPIADFQGLRFMLADMATQIEAGRALYLAAARLRDAGRPFARQAAMAKLHCTDTAMRVTTDAVQILGGYGYTADFPAERYMREAKVLQIVEGTNQIQRMVIARHLVGPEGR</sequence>
<dbReference type="InterPro" id="IPR009075">
    <property type="entry name" value="AcylCo_DH/oxidase_C"/>
</dbReference>
<evidence type="ECO:0000313" key="11">
    <source>
        <dbReference type="Proteomes" id="UP000015001"/>
    </source>
</evidence>
<dbReference type="GO" id="GO:0003995">
    <property type="term" value="F:acyl-CoA dehydrogenase activity"/>
    <property type="evidence" value="ECO:0007669"/>
    <property type="project" value="InterPro"/>
</dbReference>
<keyword evidence="3 6" id="KW-0285">Flavoprotein</keyword>
<evidence type="ECO:0000313" key="10">
    <source>
        <dbReference type="EMBL" id="EPJ36327.1"/>
    </source>
</evidence>
<comment type="cofactor">
    <cofactor evidence="1 6">
        <name>FAD</name>
        <dbReference type="ChEBI" id="CHEBI:57692"/>
    </cofactor>
</comment>
<dbReference type="Pfam" id="PF00441">
    <property type="entry name" value="Acyl-CoA_dh_1"/>
    <property type="match status" value="1"/>
</dbReference>
<dbReference type="InterPro" id="IPR046373">
    <property type="entry name" value="Acyl-CoA_Oxase/DH_mid-dom_sf"/>
</dbReference>
<evidence type="ECO:0000259" key="8">
    <source>
        <dbReference type="Pfam" id="PF02770"/>
    </source>
</evidence>
<dbReference type="FunFam" id="1.20.140.10:FF:000004">
    <property type="entry name" value="Acyl-CoA dehydrogenase FadE25"/>
    <property type="match status" value="1"/>
</dbReference>
<evidence type="ECO:0000256" key="1">
    <source>
        <dbReference type="ARBA" id="ARBA00001974"/>
    </source>
</evidence>
<dbReference type="Proteomes" id="UP000015001">
    <property type="component" value="Unassembled WGS sequence"/>
</dbReference>
<dbReference type="Pfam" id="PF02771">
    <property type="entry name" value="Acyl-CoA_dh_N"/>
    <property type="match status" value="1"/>
</dbReference>
<keyword evidence="4 6" id="KW-0274">FAD</keyword>
<dbReference type="InterPro" id="IPR006089">
    <property type="entry name" value="Acyl-CoA_DH_CS"/>
</dbReference>
<evidence type="ECO:0000256" key="4">
    <source>
        <dbReference type="ARBA" id="ARBA00022827"/>
    </source>
</evidence>
<dbReference type="InterPro" id="IPR006091">
    <property type="entry name" value="Acyl-CoA_Oxase/DH_mid-dom"/>
</dbReference>
<keyword evidence="5 6" id="KW-0560">Oxidoreductase</keyword>
<dbReference type="PANTHER" id="PTHR43884">
    <property type="entry name" value="ACYL-COA DEHYDROGENASE"/>
    <property type="match status" value="1"/>
</dbReference>
<dbReference type="Gene3D" id="2.40.110.10">
    <property type="entry name" value="Butyryl-CoA Dehydrogenase, subunit A, domain 2"/>
    <property type="match status" value="1"/>
</dbReference>
<dbReference type="FunFam" id="2.40.110.10:FF:000001">
    <property type="entry name" value="Acyl-CoA dehydrogenase, mitochondrial"/>
    <property type="match status" value="1"/>
</dbReference>
<feature type="domain" description="Acyl-CoA oxidase/dehydrogenase middle" evidence="8">
    <location>
        <begin position="130"/>
        <end position="224"/>
    </location>
</feature>
<comment type="caution">
    <text evidence="10">The sequence shown here is derived from an EMBL/GenBank/DDBJ whole genome shotgun (WGS) entry which is preliminary data.</text>
</comment>
<evidence type="ECO:0000256" key="3">
    <source>
        <dbReference type="ARBA" id="ARBA00022630"/>
    </source>
</evidence>
<organism evidence="10 11">
    <name type="scientific">Streptomyces afghaniensis 772</name>
    <dbReference type="NCBI Taxonomy" id="1283301"/>
    <lineage>
        <taxon>Bacteria</taxon>
        <taxon>Bacillati</taxon>
        <taxon>Actinomycetota</taxon>
        <taxon>Actinomycetes</taxon>
        <taxon>Kitasatosporales</taxon>
        <taxon>Streptomycetaceae</taxon>
        <taxon>Streptomyces</taxon>
    </lineage>
</organism>
<dbReference type="OrthoDB" id="8876745at2"/>
<dbReference type="EMBL" id="AOPY01001569">
    <property type="protein sequence ID" value="EPJ36327.1"/>
    <property type="molecule type" value="Genomic_DNA"/>
</dbReference>
<evidence type="ECO:0000259" key="7">
    <source>
        <dbReference type="Pfam" id="PF00441"/>
    </source>
</evidence>
<reference evidence="10 11" key="1">
    <citation type="submission" date="2013-02" db="EMBL/GenBank/DDBJ databases">
        <title>Draft Genome Sequence of Streptomyces afghaniensis, Which Produces Compounds of the Julimycin B-Complex.</title>
        <authorList>
            <person name="Gruening B.A."/>
            <person name="Praeg A."/>
            <person name="Erxleben A."/>
            <person name="Guenther S."/>
            <person name="Fiedler H.-P."/>
            <person name="Goodfellow M."/>
            <person name="Mueller M."/>
        </authorList>
    </citation>
    <scope>NUCLEOTIDE SEQUENCE [LARGE SCALE GENOMIC DNA]</scope>
    <source>
        <strain evidence="10 11">772</strain>
    </source>
</reference>
<dbReference type="AlphaFoldDB" id="S4MRX5"/>
<dbReference type="HOGENOM" id="CLU_018204_0_2_11"/>
<keyword evidence="11" id="KW-1185">Reference proteome</keyword>
<gene>
    <name evidence="10" type="ORF">STAFG_6614</name>
</gene>
<dbReference type="InterPro" id="IPR037069">
    <property type="entry name" value="AcylCoA_DH/ox_N_sf"/>
</dbReference>
<dbReference type="PROSITE" id="PS00072">
    <property type="entry name" value="ACYL_COA_DH_1"/>
    <property type="match status" value="1"/>
</dbReference>
<dbReference type="SUPFAM" id="SSF56645">
    <property type="entry name" value="Acyl-CoA dehydrogenase NM domain-like"/>
    <property type="match status" value="1"/>
</dbReference>
<dbReference type="PATRIC" id="fig|1283301.3.peg.6564"/>
<name>S4MRX5_9ACTN</name>
<dbReference type="RefSeq" id="WP_020275467.1">
    <property type="nucleotide sequence ID" value="NZ_KE354336.1"/>
</dbReference>
<protein>
    <submittedName>
        <fullName evidence="10">Putative Acyl-CoA dehydrogenase</fullName>
    </submittedName>
</protein>
<feature type="domain" description="Acyl-CoA dehydrogenase/oxidase C-terminal" evidence="7">
    <location>
        <begin position="236"/>
        <end position="384"/>
    </location>
</feature>
<feature type="domain" description="Acyl-CoA dehydrogenase/oxidase N-terminal" evidence="9">
    <location>
        <begin position="15"/>
        <end position="125"/>
    </location>
</feature>
<dbReference type="Gene3D" id="1.20.140.10">
    <property type="entry name" value="Butyryl-CoA Dehydrogenase, subunit A, domain 3"/>
    <property type="match status" value="1"/>
</dbReference>
<dbReference type="PANTHER" id="PTHR43884:SF12">
    <property type="entry name" value="ISOVALERYL-COA DEHYDROGENASE, MITOCHONDRIAL-RELATED"/>
    <property type="match status" value="1"/>
</dbReference>
<dbReference type="PROSITE" id="PS00073">
    <property type="entry name" value="ACYL_COA_DH_2"/>
    <property type="match status" value="1"/>
</dbReference>
<evidence type="ECO:0000256" key="6">
    <source>
        <dbReference type="RuleBase" id="RU362125"/>
    </source>
</evidence>
<accession>S4MRX5</accession>
<comment type="similarity">
    <text evidence="2 6">Belongs to the acyl-CoA dehydrogenase family.</text>
</comment>
<dbReference type="Gene3D" id="1.10.540.10">
    <property type="entry name" value="Acyl-CoA dehydrogenase/oxidase, N-terminal domain"/>
    <property type="match status" value="1"/>
</dbReference>
<dbReference type="InterPro" id="IPR036250">
    <property type="entry name" value="AcylCo_DH-like_C"/>
</dbReference>
<evidence type="ECO:0000259" key="9">
    <source>
        <dbReference type="Pfam" id="PF02771"/>
    </source>
</evidence>
<dbReference type="GO" id="GO:0050660">
    <property type="term" value="F:flavin adenine dinucleotide binding"/>
    <property type="evidence" value="ECO:0007669"/>
    <property type="project" value="InterPro"/>
</dbReference>
<dbReference type="InterPro" id="IPR013786">
    <property type="entry name" value="AcylCoA_DH/ox_N"/>
</dbReference>
<evidence type="ECO:0000256" key="5">
    <source>
        <dbReference type="ARBA" id="ARBA00023002"/>
    </source>
</evidence>
<evidence type="ECO:0000256" key="2">
    <source>
        <dbReference type="ARBA" id="ARBA00009347"/>
    </source>
</evidence>
<dbReference type="Pfam" id="PF02770">
    <property type="entry name" value="Acyl-CoA_dh_M"/>
    <property type="match status" value="1"/>
</dbReference>